<reference evidence="1" key="1">
    <citation type="submission" date="2015-07" db="EMBL/GenBank/DDBJ databases">
        <title>Adaptation to a free-living lifestyle via gene acquisitions in the diplomonad Trepomonas sp. PC1.</title>
        <authorList>
            <person name="Xu F."/>
            <person name="Jerlstrom-Hultqvist J."/>
            <person name="Kolisko M."/>
            <person name="Simpson A.G.B."/>
            <person name="Roger A.J."/>
            <person name="Svard S.G."/>
            <person name="Andersson J.O."/>
        </authorList>
    </citation>
    <scope>NUCLEOTIDE SEQUENCE</scope>
    <source>
        <strain evidence="1">PC1</strain>
    </source>
</reference>
<dbReference type="EMBL" id="GDID01001158">
    <property type="protein sequence ID" value="JAP95448.1"/>
    <property type="molecule type" value="Transcribed_RNA"/>
</dbReference>
<name>A0A146KH38_9EUKA</name>
<accession>A0A146KH38</accession>
<protein>
    <submittedName>
        <fullName evidence="1">Uncharacterized protein</fullName>
    </submittedName>
</protein>
<sequence>QFSFTNLLKFGNDQEFFKSSEFQQLNDLLLTINEMECDEIQIIREEVFSLLVKEFTEFKVTFFDASCKAVQVMVLTLLLKSTNQQNQLQTSFIYQLTSSPVLIQQFFVCQTYLRKILIQILLKEIQLFWQFEPPIYTYLSAEAVKFAQNQLSKQNIQLMSGLDLYTVKTDFDDVAKILPVLAVNHVEKAAQAIFSDQQNINAVLQSSKPSSLGELLDQQLVFHTFLQLKNCQQEANRLLHQLQTDFVAKQQISALFLKDLVVFHKLLQLATQVQLKTKTGLLSFVNTFQQQFSDGRTCRLAVNTFMEAFSAFSVLIRGQNEVTPGLAALQCQFVNFLLERGGVDFQTTLKLINVREVEDFRVLAQKNLFKLFQDNFSALNSENVKFLVQFERQFVQQKNTSLEEVEQMLTDLTAFSQFANSLQKDFTGLLTATFRKIQWTASLKAKQMFTVILKQTFSACYKSDTEDYLTCYLLLLQLDQQFLLDEKLPNRTNCDFTHKFATVLQKNYQQIYLYQFFKHAQKQFLAKFFENDEIVLQIVEQTENTESFYILQFVFEQFKENDQFCFVCLKKLLTMQSTETVYLDLLVKLSLQVFSFKEYKNSVDCACVIKYLVKMFDQLNGVQQLLVLIFVQTVTNRTNVDEIVDFAVKISKKVDYQGSNIDKVQLAFLCNVRNAMGEGDKRKSEVLGSNLLKFVRELK</sequence>
<evidence type="ECO:0000313" key="1">
    <source>
        <dbReference type="EMBL" id="JAP95448.1"/>
    </source>
</evidence>
<proteinExistence type="predicted"/>
<feature type="non-terminal residue" evidence="1">
    <location>
        <position position="1"/>
    </location>
</feature>
<gene>
    <name evidence="1" type="ORF">TPC1_11558</name>
</gene>
<dbReference type="AlphaFoldDB" id="A0A146KH38"/>
<organism evidence="1">
    <name type="scientific">Trepomonas sp. PC1</name>
    <dbReference type="NCBI Taxonomy" id="1076344"/>
    <lineage>
        <taxon>Eukaryota</taxon>
        <taxon>Metamonada</taxon>
        <taxon>Diplomonadida</taxon>
        <taxon>Hexamitidae</taxon>
        <taxon>Hexamitinae</taxon>
        <taxon>Trepomonas</taxon>
    </lineage>
</organism>